<dbReference type="AlphaFoldDB" id="A0A067T2R0"/>
<keyword evidence="2" id="KW-1185">Reference proteome</keyword>
<dbReference type="InterPro" id="IPR041078">
    <property type="entry name" value="Plavaka"/>
</dbReference>
<dbReference type="HOGENOM" id="CLU_006344_4_2_1"/>
<gene>
    <name evidence="1" type="ORF">GALMADRAFT_70686</name>
</gene>
<dbReference type="STRING" id="685588.A0A067T2R0"/>
<proteinExistence type="predicted"/>
<dbReference type="OrthoDB" id="2418900at2759"/>
<feature type="non-terminal residue" evidence="1">
    <location>
        <position position="1"/>
    </location>
</feature>
<dbReference type="Pfam" id="PF18759">
    <property type="entry name" value="Plavaka"/>
    <property type="match status" value="1"/>
</dbReference>
<dbReference type="Proteomes" id="UP000027222">
    <property type="component" value="Unassembled WGS sequence"/>
</dbReference>
<name>A0A067T2R0_GALM3</name>
<organism evidence="1 2">
    <name type="scientific">Galerina marginata (strain CBS 339.88)</name>
    <dbReference type="NCBI Taxonomy" id="685588"/>
    <lineage>
        <taxon>Eukaryota</taxon>
        <taxon>Fungi</taxon>
        <taxon>Dikarya</taxon>
        <taxon>Basidiomycota</taxon>
        <taxon>Agaricomycotina</taxon>
        <taxon>Agaricomycetes</taxon>
        <taxon>Agaricomycetidae</taxon>
        <taxon>Agaricales</taxon>
        <taxon>Agaricineae</taxon>
        <taxon>Strophariaceae</taxon>
        <taxon>Galerina</taxon>
    </lineage>
</organism>
<evidence type="ECO:0000313" key="1">
    <source>
        <dbReference type="EMBL" id="KDR74234.1"/>
    </source>
</evidence>
<protein>
    <submittedName>
        <fullName evidence="1">Uncharacterized protein</fullName>
    </submittedName>
</protein>
<dbReference type="EMBL" id="KL142383">
    <property type="protein sequence ID" value="KDR74234.1"/>
    <property type="molecule type" value="Genomic_DNA"/>
</dbReference>
<reference evidence="2" key="1">
    <citation type="journal article" date="2014" name="Proc. Natl. Acad. Sci. U.S.A.">
        <title>Extensive sampling of basidiomycete genomes demonstrates inadequacy of the white-rot/brown-rot paradigm for wood decay fungi.</title>
        <authorList>
            <person name="Riley R."/>
            <person name="Salamov A.A."/>
            <person name="Brown D.W."/>
            <person name="Nagy L.G."/>
            <person name="Floudas D."/>
            <person name="Held B.W."/>
            <person name="Levasseur A."/>
            <person name="Lombard V."/>
            <person name="Morin E."/>
            <person name="Otillar R."/>
            <person name="Lindquist E.A."/>
            <person name="Sun H."/>
            <person name="LaButti K.M."/>
            <person name="Schmutz J."/>
            <person name="Jabbour D."/>
            <person name="Luo H."/>
            <person name="Baker S.E."/>
            <person name="Pisabarro A.G."/>
            <person name="Walton J.D."/>
            <person name="Blanchette R.A."/>
            <person name="Henrissat B."/>
            <person name="Martin F."/>
            <person name="Cullen D."/>
            <person name="Hibbett D.S."/>
            <person name="Grigoriev I.V."/>
        </authorList>
    </citation>
    <scope>NUCLEOTIDE SEQUENCE [LARGE SCALE GENOMIC DNA]</scope>
    <source>
        <strain evidence="2">CBS 339.88</strain>
    </source>
</reference>
<evidence type="ECO:0000313" key="2">
    <source>
        <dbReference type="Proteomes" id="UP000027222"/>
    </source>
</evidence>
<sequence>WGEDQPLFESIKQAQEENGTSRWGPFENEEDWELAEWLIHNVGQKQTDAFLKLPITQDRTRPSYGNNRTFLKKIDALLTQGAPWTCDIVTSNGDQVNKAGELMPPERLKLWRRDPVECVKELLGNPALRESMKYAPERHFEDEAGTNRIYDEMWTGDWWWDTQEKLPVGSTVAPLILSSDKTQLSMFRGDQKAWPVYLTIGNIEKSVRRKPSAHATVLIGYLPVAKLDNFTDATRSVQGYRLFHYCMRRLLSPIVKAGKEGVDITCADGFIRRVFPILSAYVADFPEQCLIACCKESYCPKCRVRPDERGELVEALAREQERSKVILEHKRTGRRFKAFNDEGFRAVYEPFWADLPHTDIFSCFTPDVLHQLHKGVFMDHLVSWCTEIAGADEIDARFRSMPGYPGLRHFKNGISFVSQWTGREHKEMQRIFVGLLAGAVQPAVLRTMVAAIDFIYYAQLQVHTTKTLDALKRALEVFHANKDVFVRQGIREHFNIPKFHQMLHYFESIKSRGSADGFNTEASERLHIDYAKEGYRASNRREYLAQMTVWLKRQEAVARFRAYLDYCNLALSKAAVDVDQDVDSDQEESRAPQSVALTSSGQQFSLAVKPGFPRTDLTTILSNFHADNFLHALGTFIRRTHPPPAHPTLPNAADRFDLYKRVTIVQRPVEAAGSQPFVSRIRATPAVPAHGRSKAVAEHFDTVLVQTDDTDNQHTKGTYLEGLRIAQIRVIFSLPHHLRTPGLPVNLAYIEWFQPFRAPHADSGMYLVTRATRNHAPASDIISLDKIVSPCYLIPRFGTKYHPAHWDNTTILEECKSFFLDKYIHIRTFVEFEKQSQ</sequence>
<accession>A0A067T2R0</accession>